<organism evidence="8 9">
    <name type="scientific">Treponema berlinense</name>
    <dbReference type="NCBI Taxonomy" id="225004"/>
    <lineage>
        <taxon>Bacteria</taxon>
        <taxon>Pseudomonadati</taxon>
        <taxon>Spirochaetota</taxon>
        <taxon>Spirochaetia</taxon>
        <taxon>Spirochaetales</taxon>
        <taxon>Treponemataceae</taxon>
        <taxon>Treponema</taxon>
    </lineage>
</organism>
<keyword evidence="9" id="KW-1185">Reference proteome</keyword>
<evidence type="ECO:0000256" key="3">
    <source>
        <dbReference type="ARBA" id="ARBA00006171"/>
    </source>
</evidence>
<proteinExistence type="inferred from homology"/>
<evidence type="ECO:0000256" key="4">
    <source>
        <dbReference type="ARBA" id="ARBA00013078"/>
    </source>
</evidence>
<evidence type="ECO:0000256" key="6">
    <source>
        <dbReference type="ARBA" id="ARBA00022679"/>
    </source>
</evidence>
<dbReference type="SUPFAM" id="SSF53335">
    <property type="entry name" value="S-adenosyl-L-methionine-dependent methyltransferases"/>
    <property type="match status" value="1"/>
</dbReference>
<evidence type="ECO:0000256" key="7">
    <source>
        <dbReference type="ARBA" id="ARBA00022691"/>
    </source>
</evidence>
<dbReference type="Gene3D" id="3.40.50.150">
    <property type="entry name" value="Vaccinia Virus protein VP39"/>
    <property type="match status" value="1"/>
</dbReference>
<keyword evidence="6 8" id="KW-0808">Transferase</keyword>
<dbReference type="SFLD" id="SFLDG01129">
    <property type="entry name" value="C1.5:_HAD__Beta-PGM__Phosphata"/>
    <property type="match status" value="1"/>
</dbReference>
<dbReference type="GO" id="GO:0005829">
    <property type="term" value="C:cytosol"/>
    <property type="evidence" value="ECO:0007669"/>
    <property type="project" value="TreeGrafter"/>
</dbReference>
<dbReference type="STRING" id="225004.SAMN02745152_00284"/>
<gene>
    <name evidence="8" type="ORF">SAMN02745152_00284</name>
</gene>
<protein>
    <recommendedName>
        <fullName evidence="4">phosphoglycolate phosphatase</fullName>
        <ecNumber evidence="4">3.1.3.18</ecNumber>
    </recommendedName>
</protein>
<dbReference type="GO" id="GO:0008171">
    <property type="term" value="F:O-methyltransferase activity"/>
    <property type="evidence" value="ECO:0007669"/>
    <property type="project" value="InterPro"/>
</dbReference>
<evidence type="ECO:0000256" key="2">
    <source>
        <dbReference type="ARBA" id="ARBA00004818"/>
    </source>
</evidence>
<keyword evidence="7" id="KW-0949">S-adenosyl-L-methionine</keyword>
<dbReference type="InterPro" id="IPR002935">
    <property type="entry name" value="SAM_O-MeTrfase"/>
</dbReference>
<dbReference type="InterPro" id="IPR050155">
    <property type="entry name" value="HAD-like_hydrolase_sf"/>
</dbReference>
<dbReference type="InterPro" id="IPR023214">
    <property type="entry name" value="HAD_sf"/>
</dbReference>
<dbReference type="EMBL" id="FUXC01000001">
    <property type="protein sequence ID" value="SJZ45194.1"/>
    <property type="molecule type" value="Genomic_DNA"/>
</dbReference>
<dbReference type="PANTHER" id="PTHR43434">
    <property type="entry name" value="PHOSPHOGLYCOLATE PHOSPHATASE"/>
    <property type="match status" value="1"/>
</dbReference>
<dbReference type="InterPro" id="IPR036412">
    <property type="entry name" value="HAD-like_sf"/>
</dbReference>
<dbReference type="InterPro" id="IPR029063">
    <property type="entry name" value="SAM-dependent_MTases_sf"/>
</dbReference>
<dbReference type="PROSITE" id="PS51682">
    <property type="entry name" value="SAM_OMT_I"/>
    <property type="match status" value="1"/>
</dbReference>
<comment type="similarity">
    <text evidence="3">Belongs to the HAD-like hydrolase superfamily. CbbY/CbbZ/Gph/YieH family.</text>
</comment>
<dbReference type="InterPro" id="IPR041492">
    <property type="entry name" value="HAD_2"/>
</dbReference>
<evidence type="ECO:0000256" key="1">
    <source>
        <dbReference type="ARBA" id="ARBA00000830"/>
    </source>
</evidence>
<dbReference type="InterPro" id="IPR023198">
    <property type="entry name" value="PGP-like_dom2"/>
</dbReference>
<dbReference type="AlphaFoldDB" id="A0A1T4KRY2"/>
<dbReference type="GO" id="GO:0008967">
    <property type="term" value="F:phosphoglycolate phosphatase activity"/>
    <property type="evidence" value="ECO:0007669"/>
    <property type="project" value="UniProtKB-EC"/>
</dbReference>
<dbReference type="GeneID" id="303366561"/>
<dbReference type="Gene3D" id="1.10.150.240">
    <property type="entry name" value="Putative phosphatase, domain 2"/>
    <property type="match status" value="1"/>
</dbReference>
<dbReference type="Pfam" id="PF01596">
    <property type="entry name" value="Methyltransf_3"/>
    <property type="match status" value="1"/>
</dbReference>
<dbReference type="Gene3D" id="3.40.50.1000">
    <property type="entry name" value="HAD superfamily/HAD-like"/>
    <property type="match status" value="1"/>
</dbReference>
<dbReference type="OrthoDB" id="9799672at2"/>
<keyword evidence="5 8" id="KW-0489">Methyltransferase</keyword>
<name>A0A1T4KRY2_9SPIR</name>
<dbReference type="GO" id="GO:0032259">
    <property type="term" value="P:methylation"/>
    <property type="evidence" value="ECO:0007669"/>
    <property type="project" value="UniProtKB-KW"/>
</dbReference>
<dbReference type="Pfam" id="PF13419">
    <property type="entry name" value="HAD_2"/>
    <property type="match status" value="1"/>
</dbReference>
<dbReference type="SFLD" id="SFLDS00003">
    <property type="entry name" value="Haloacid_Dehalogenase"/>
    <property type="match status" value="1"/>
</dbReference>
<sequence>MAIELYIFDCDGVIINSAEDIASAVNVSLKKFGYWQIPLYKVVEFVGDGTEKLLLRALDFSTKGKFNAESSYGKESFSKILAFYLEYYYSHAVEKTCLYAGIKELLRILKEKGKKVCLLTNKPEKIAEVILKKLEVFEYFDLITGPDTLDENGRQIPKKPEPDGLLYTLRKINSRFGTCFTEKNAVMFGDSAQDILAGKAFGCKTIACRGGLGNKELLLAENPDFCFSVASEVEKFIDVLSKDDGVSEMEKYAMKNEVPVLQNAGSDFIADYIKNHEIKNILEIGTAIGTSSIRFAKIRDNIHVTTIEIDEKRYAQAVKNVEAEGLKQRITLIFGDALTAQIQGKFDLIFIDAAKAQYINFFNRYSPLLSENGVIISDNLSFHGMVEDLSLTHNYSTIKLVKKIRKYIDFLKNNEEFETEFFKLGDGIGVSRRKNSR</sequence>
<comment type="catalytic activity">
    <reaction evidence="1">
        <text>2-phosphoglycolate + H2O = glycolate + phosphate</text>
        <dbReference type="Rhea" id="RHEA:14369"/>
        <dbReference type="ChEBI" id="CHEBI:15377"/>
        <dbReference type="ChEBI" id="CHEBI:29805"/>
        <dbReference type="ChEBI" id="CHEBI:43474"/>
        <dbReference type="ChEBI" id="CHEBI:58033"/>
        <dbReference type="EC" id="3.1.3.18"/>
    </reaction>
</comment>
<dbReference type="Proteomes" id="UP000190395">
    <property type="component" value="Unassembled WGS sequence"/>
</dbReference>
<dbReference type="PANTHER" id="PTHR43434:SF1">
    <property type="entry name" value="PHOSPHOGLYCOLATE PHOSPHATASE"/>
    <property type="match status" value="1"/>
</dbReference>
<dbReference type="RefSeq" id="WP_078930040.1">
    <property type="nucleotide sequence ID" value="NZ_CAMCOW010000018.1"/>
</dbReference>
<evidence type="ECO:0000313" key="8">
    <source>
        <dbReference type="EMBL" id="SJZ45194.1"/>
    </source>
</evidence>
<dbReference type="CDD" id="cd02440">
    <property type="entry name" value="AdoMet_MTases"/>
    <property type="match status" value="1"/>
</dbReference>
<accession>A0A1T4KRY2</accession>
<evidence type="ECO:0000256" key="5">
    <source>
        <dbReference type="ARBA" id="ARBA00022603"/>
    </source>
</evidence>
<comment type="pathway">
    <text evidence="2">Organic acid metabolism; glycolate biosynthesis; glycolate from 2-phosphoglycolate: step 1/1.</text>
</comment>
<dbReference type="SUPFAM" id="SSF56784">
    <property type="entry name" value="HAD-like"/>
    <property type="match status" value="1"/>
</dbReference>
<dbReference type="EC" id="3.1.3.18" evidence="4"/>
<reference evidence="8 9" key="1">
    <citation type="submission" date="2017-02" db="EMBL/GenBank/DDBJ databases">
        <authorList>
            <person name="Peterson S.W."/>
        </authorList>
    </citation>
    <scope>NUCLEOTIDE SEQUENCE [LARGE SCALE GENOMIC DNA]</scope>
    <source>
        <strain evidence="8 9">ATCC BAA-909</strain>
    </source>
</reference>
<dbReference type="GO" id="GO:0006281">
    <property type="term" value="P:DNA repair"/>
    <property type="evidence" value="ECO:0007669"/>
    <property type="project" value="TreeGrafter"/>
</dbReference>
<evidence type="ECO:0000313" key="9">
    <source>
        <dbReference type="Proteomes" id="UP000190395"/>
    </source>
</evidence>